<dbReference type="SUPFAM" id="SSF56784">
    <property type="entry name" value="HAD-like"/>
    <property type="match status" value="1"/>
</dbReference>
<dbReference type="Pfam" id="PF13344">
    <property type="entry name" value="Hydrolase_6"/>
    <property type="match status" value="1"/>
</dbReference>
<dbReference type="EMBL" id="CP005990">
    <property type="protein sequence ID" value="AGY92194.1"/>
    <property type="molecule type" value="Genomic_DNA"/>
</dbReference>
<dbReference type="OrthoDB" id="148966at2"/>
<dbReference type="STRING" id="1335757.SPICUR_06130"/>
<dbReference type="RefSeq" id="WP_023367114.1">
    <property type="nucleotide sequence ID" value="NC_022664.1"/>
</dbReference>
<dbReference type="Proteomes" id="UP000017640">
    <property type="component" value="Chromosome"/>
</dbReference>
<dbReference type="eggNOG" id="COG0647">
    <property type="taxonomic scope" value="Bacteria"/>
</dbReference>
<dbReference type="HOGENOM" id="CLU_043473_2_1_6"/>
<evidence type="ECO:0008006" key="3">
    <source>
        <dbReference type="Google" id="ProtNLM"/>
    </source>
</evidence>
<evidence type="ECO:0000313" key="1">
    <source>
        <dbReference type="EMBL" id="AGY92194.1"/>
    </source>
</evidence>
<protein>
    <recommendedName>
        <fullName evidence="3">Haloacid dehalogenase</fullName>
    </recommendedName>
</protein>
<sequence>MNQDSPSPQSAIPLGFSAYEAIRHRLPSSNRRGGCGQAVHLGEIADGFDTVLVDAFGVLNRGRAPIPGVPERIRDLQASGKRVMVVSNAAGFSHATLMARYQSLGYHFDTDDVVTSRKTLVRQLEAEPARHWGIIAGQQFGPEEFPPLDYRLLGDDIRDYDAVDGFLFVGASEWSAARQRHLIKSLTANPRRLLVANPDLLAPQEGGNSIEPGTHAHQIQDETGVEPAFYGKPFANIFELALERLGPDIDRDRTLMVGDTLHTDVLGGLTAGIQTALVTRTGVLADMDINAAIESSGIRPDWILDQA</sequence>
<dbReference type="NCBIfam" id="TIGR01460">
    <property type="entry name" value="HAD-SF-IIA"/>
    <property type="match status" value="1"/>
</dbReference>
<dbReference type="GO" id="GO:0016791">
    <property type="term" value="F:phosphatase activity"/>
    <property type="evidence" value="ECO:0007669"/>
    <property type="project" value="TreeGrafter"/>
</dbReference>
<gene>
    <name evidence="1" type="ORF">SPICUR_06130</name>
</gene>
<name>U5T3U9_9GAMM</name>
<accession>U5T3U9</accession>
<organism evidence="1 2">
    <name type="scientific">Spiribacter curvatus</name>
    <dbReference type="NCBI Taxonomy" id="1335757"/>
    <lineage>
        <taxon>Bacteria</taxon>
        <taxon>Pseudomonadati</taxon>
        <taxon>Pseudomonadota</taxon>
        <taxon>Gammaproteobacteria</taxon>
        <taxon>Chromatiales</taxon>
        <taxon>Ectothiorhodospiraceae</taxon>
        <taxon>Spiribacter</taxon>
    </lineage>
</organism>
<dbReference type="PATRIC" id="fig|1335757.3.peg.1198"/>
<dbReference type="AlphaFoldDB" id="U5T3U9"/>
<reference evidence="1 2" key="1">
    <citation type="journal article" date="2013" name="BMC Genomics">
        <title>Genomes of "Spiribacter", a streamlined, successful halophilic bacterium.</title>
        <authorList>
            <person name="Lopez-Perez M."/>
            <person name="Ghai R."/>
            <person name="Leon M.J."/>
            <person name="Rodriguez-Olmos A."/>
            <person name="Copa-Patino J.L."/>
            <person name="Soliveri J."/>
            <person name="Sanchez-Porro C."/>
            <person name="Ventosa A."/>
            <person name="Rodriguez-Valera F."/>
        </authorList>
    </citation>
    <scope>NUCLEOTIDE SEQUENCE [LARGE SCALE GENOMIC DNA]</scope>
    <source>
        <strain evidence="1 2">UAH-SP71</strain>
    </source>
</reference>
<proteinExistence type="predicted"/>
<dbReference type="Gene3D" id="3.40.50.1000">
    <property type="entry name" value="HAD superfamily/HAD-like"/>
    <property type="match status" value="2"/>
</dbReference>
<keyword evidence="2" id="KW-1185">Reference proteome</keyword>
<dbReference type="KEGG" id="spiu:SPICUR_06130"/>
<dbReference type="InterPro" id="IPR023214">
    <property type="entry name" value="HAD_sf"/>
</dbReference>
<dbReference type="InterPro" id="IPR006357">
    <property type="entry name" value="HAD-SF_hydro_IIA"/>
</dbReference>
<dbReference type="Pfam" id="PF13242">
    <property type="entry name" value="Hydrolase_like"/>
    <property type="match status" value="1"/>
</dbReference>
<evidence type="ECO:0000313" key="2">
    <source>
        <dbReference type="Proteomes" id="UP000017640"/>
    </source>
</evidence>
<dbReference type="PANTHER" id="PTHR19288">
    <property type="entry name" value="4-NITROPHENYLPHOSPHATASE-RELATED"/>
    <property type="match status" value="1"/>
</dbReference>
<dbReference type="InterPro" id="IPR036412">
    <property type="entry name" value="HAD-like_sf"/>
</dbReference>
<dbReference type="GO" id="GO:0005737">
    <property type="term" value="C:cytoplasm"/>
    <property type="evidence" value="ECO:0007669"/>
    <property type="project" value="TreeGrafter"/>
</dbReference>
<dbReference type="PANTHER" id="PTHR19288:SF90">
    <property type="entry name" value="OS08G0542600 PROTEIN"/>
    <property type="match status" value="1"/>
</dbReference>